<evidence type="ECO:0000256" key="1">
    <source>
        <dbReference type="SAM" id="MobiDB-lite"/>
    </source>
</evidence>
<protein>
    <submittedName>
        <fullName evidence="2">Uncharacterized protein</fullName>
    </submittedName>
</protein>
<dbReference type="AlphaFoldDB" id="A0A8H6IX95"/>
<evidence type="ECO:0000313" key="3">
    <source>
        <dbReference type="Proteomes" id="UP000652219"/>
    </source>
</evidence>
<comment type="caution">
    <text evidence="2">The sequence shown here is derived from an EMBL/GenBank/DDBJ whole genome shotgun (WGS) entry which is preliminary data.</text>
</comment>
<evidence type="ECO:0000313" key="2">
    <source>
        <dbReference type="EMBL" id="KAF6802071.1"/>
    </source>
</evidence>
<accession>A0A8H6IX95</accession>
<reference evidence="2 3" key="1">
    <citation type="journal article" date="2020" name="Phytopathology">
        <title>Genome Sequence Resources of Colletotrichum truncatum, C. plurivorum, C. musicola, and C. sojae: Four Species Pathogenic to Soybean (Glycine max).</title>
        <authorList>
            <person name="Rogerio F."/>
            <person name="Boufleur T.R."/>
            <person name="Ciampi-Guillardi M."/>
            <person name="Sukno S.A."/>
            <person name="Thon M.R."/>
            <person name="Massola Junior N.S."/>
            <person name="Baroncelli R."/>
        </authorList>
    </citation>
    <scope>NUCLEOTIDE SEQUENCE [LARGE SCALE GENOMIC DNA]</scope>
    <source>
        <strain evidence="2 3">LFN0009</strain>
    </source>
</reference>
<keyword evidence="3" id="KW-1185">Reference proteome</keyword>
<sequence>MRRERWLPSEEEHGKAKQACGAAGRPTEDELQSPVQGTGKMVVRAANTKSSAAEGAGEREFIGHSDLARWPRARVLHLLPSPLTPRTVIVKDPSHSSTAKTPGPWKVLDPTISVARSGHNSPFREGEQLDGGLDRPTACFQPLASGHRWSESRTPPSNGSGLIRIPWTCTVDFERRSISISIAHRRLPIEDNTLVMSILAVEHRTELRWFGGYPSTPVLGNP</sequence>
<dbReference type="EMBL" id="WIGN01000287">
    <property type="protein sequence ID" value="KAF6802071.1"/>
    <property type="molecule type" value="Genomic_DNA"/>
</dbReference>
<dbReference type="Proteomes" id="UP000652219">
    <property type="component" value="Unassembled WGS sequence"/>
</dbReference>
<feature type="compositionally biased region" description="Basic and acidic residues" evidence="1">
    <location>
        <begin position="1"/>
        <end position="15"/>
    </location>
</feature>
<gene>
    <name evidence="2" type="ORF">CSOJ01_11846</name>
</gene>
<proteinExistence type="predicted"/>
<name>A0A8H6IX95_9PEZI</name>
<feature type="region of interest" description="Disordered" evidence="1">
    <location>
        <begin position="1"/>
        <end position="38"/>
    </location>
</feature>
<organism evidence="2 3">
    <name type="scientific">Colletotrichum sojae</name>
    <dbReference type="NCBI Taxonomy" id="2175907"/>
    <lineage>
        <taxon>Eukaryota</taxon>
        <taxon>Fungi</taxon>
        <taxon>Dikarya</taxon>
        <taxon>Ascomycota</taxon>
        <taxon>Pezizomycotina</taxon>
        <taxon>Sordariomycetes</taxon>
        <taxon>Hypocreomycetidae</taxon>
        <taxon>Glomerellales</taxon>
        <taxon>Glomerellaceae</taxon>
        <taxon>Colletotrichum</taxon>
        <taxon>Colletotrichum orchidearum species complex</taxon>
    </lineage>
</organism>